<comment type="cofactor">
    <cofactor evidence="1 9">
        <name>heme</name>
        <dbReference type="ChEBI" id="CHEBI:30413"/>
    </cofactor>
</comment>
<evidence type="ECO:0000256" key="3">
    <source>
        <dbReference type="ARBA" id="ARBA00010617"/>
    </source>
</evidence>
<dbReference type="STRING" id="154538.A0A1M2V5Y9"/>
<dbReference type="InterPro" id="IPR050121">
    <property type="entry name" value="Cytochrome_P450_monoxygenase"/>
</dbReference>
<dbReference type="Proteomes" id="UP000184267">
    <property type="component" value="Unassembled WGS sequence"/>
</dbReference>
<dbReference type="InterPro" id="IPR036396">
    <property type="entry name" value="Cyt_P450_sf"/>
</dbReference>
<dbReference type="Gene3D" id="1.10.630.10">
    <property type="entry name" value="Cytochrome P450"/>
    <property type="match status" value="1"/>
</dbReference>
<keyword evidence="6 10" id="KW-0560">Oxidoreductase</keyword>
<accession>A0A1M2V5Y9</accession>
<keyword evidence="5 9" id="KW-0479">Metal-binding</keyword>
<evidence type="ECO:0000256" key="7">
    <source>
        <dbReference type="ARBA" id="ARBA00023004"/>
    </source>
</evidence>
<feature type="non-terminal residue" evidence="11">
    <location>
        <position position="1"/>
    </location>
</feature>
<dbReference type="GO" id="GO:0020037">
    <property type="term" value="F:heme binding"/>
    <property type="evidence" value="ECO:0007669"/>
    <property type="project" value="InterPro"/>
</dbReference>
<keyword evidence="4 9" id="KW-0349">Heme</keyword>
<organism evidence="11 12">
    <name type="scientific">Trametes pubescens</name>
    <name type="common">White-rot fungus</name>
    <dbReference type="NCBI Taxonomy" id="154538"/>
    <lineage>
        <taxon>Eukaryota</taxon>
        <taxon>Fungi</taxon>
        <taxon>Dikarya</taxon>
        <taxon>Basidiomycota</taxon>
        <taxon>Agaricomycotina</taxon>
        <taxon>Agaricomycetes</taxon>
        <taxon>Polyporales</taxon>
        <taxon>Polyporaceae</taxon>
        <taxon>Trametes</taxon>
    </lineage>
</organism>
<dbReference type="GO" id="GO:0005506">
    <property type="term" value="F:iron ion binding"/>
    <property type="evidence" value="ECO:0007669"/>
    <property type="project" value="InterPro"/>
</dbReference>
<dbReference type="PANTHER" id="PTHR24305">
    <property type="entry name" value="CYTOCHROME P450"/>
    <property type="match status" value="1"/>
</dbReference>
<comment type="similarity">
    <text evidence="3 10">Belongs to the cytochrome P450 family.</text>
</comment>
<dbReference type="InterPro" id="IPR002401">
    <property type="entry name" value="Cyt_P450_E_grp-I"/>
</dbReference>
<evidence type="ECO:0000256" key="8">
    <source>
        <dbReference type="ARBA" id="ARBA00023033"/>
    </source>
</evidence>
<evidence type="ECO:0000256" key="5">
    <source>
        <dbReference type="ARBA" id="ARBA00022723"/>
    </source>
</evidence>
<dbReference type="Pfam" id="PF00067">
    <property type="entry name" value="p450"/>
    <property type="match status" value="1"/>
</dbReference>
<dbReference type="PRINTS" id="PR00463">
    <property type="entry name" value="EP450I"/>
</dbReference>
<dbReference type="PANTHER" id="PTHR24305:SF166">
    <property type="entry name" value="CYTOCHROME P450 12A4, MITOCHONDRIAL-RELATED"/>
    <property type="match status" value="1"/>
</dbReference>
<dbReference type="InterPro" id="IPR017972">
    <property type="entry name" value="Cyt_P450_CS"/>
</dbReference>
<gene>
    <name evidence="11" type="ORF">TRAPUB_6473</name>
</gene>
<dbReference type="AlphaFoldDB" id="A0A1M2V5Y9"/>
<reference evidence="11 12" key="1">
    <citation type="submission" date="2016-10" db="EMBL/GenBank/DDBJ databases">
        <title>Genome sequence of the basidiomycete white-rot fungus Trametes pubescens.</title>
        <authorList>
            <person name="Makela M.R."/>
            <person name="Granchi Z."/>
            <person name="Peng M."/>
            <person name="De Vries R.P."/>
            <person name="Grigoriev I."/>
            <person name="Riley R."/>
            <person name="Hilden K."/>
        </authorList>
    </citation>
    <scope>NUCLEOTIDE SEQUENCE [LARGE SCALE GENOMIC DNA]</scope>
    <source>
        <strain evidence="11 12">FBCC735</strain>
    </source>
</reference>
<dbReference type="OMA" id="GLNAMLK"/>
<comment type="pathway">
    <text evidence="2">Secondary metabolite biosynthesis.</text>
</comment>
<protein>
    <submittedName>
        <fullName evidence="11">Cytochrome P450 4A10</fullName>
    </submittedName>
</protein>
<keyword evidence="12" id="KW-1185">Reference proteome</keyword>
<evidence type="ECO:0000256" key="4">
    <source>
        <dbReference type="ARBA" id="ARBA00022617"/>
    </source>
</evidence>
<evidence type="ECO:0000256" key="1">
    <source>
        <dbReference type="ARBA" id="ARBA00001971"/>
    </source>
</evidence>
<dbReference type="SUPFAM" id="SSF48264">
    <property type="entry name" value="Cytochrome P450"/>
    <property type="match status" value="1"/>
</dbReference>
<keyword evidence="8 10" id="KW-0503">Monooxygenase</keyword>
<comment type="caution">
    <text evidence="11">The sequence shown here is derived from an EMBL/GenBank/DDBJ whole genome shotgun (WGS) entry which is preliminary data.</text>
</comment>
<evidence type="ECO:0000256" key="9">
    <source>
        <dbReference type="PIRSR" id="PIRSR602401-1"/>
    </source>
</evidence>
<name>A0A1M2V5Y9_TRAPU</name>
<sequence>GWPGFRTVFNNRFIFFPFQVRGISPGTQWPFDSKHADFAKAGWDVIASVNALPSPELSVFIADAAIAKEILGARARFPKPTQVYELLAAFGTNILITEGEEWKRQRKIAAPAFSERNNKLVWDEALRVVNDMFENVWGDKDVVELDHVLDITIPITLMVIGGASFGRRMSWKEDGDAPTGHALTFKDALLKVSHRIVLSLLFPQWVLRLGTPGMRSYARAYGELSRYLDEMVQERRTSTNNEERYDLFSSLLDANEGQLAGDAKLSDKALLGNVFLFLVAGHDSTSHTLAYVLIFLALYQEEQDKFYKNIMAVMPEDRAPTYEDMSSFSYSLAVFNETLRHFPPVIGLPKYSAEDTVFTTTNAAGEQGRLPVPRGTYITVSASALHHNPRYWDDPDAFKPERFLGNYPRDAFVPFSGGPRGCIGRGFAETEAVAVLTAIVSRYRVEVREEARFAGETFAQRKARLLKSGYSLNFQCVIPCFLYA</sequence>
<proteinExistence type="inferred from homology"/>
<feature type="binding site" description="axial binding residue" evidence="9">
    <location>
        <position position="422"/>
    </location>
    <ligand>
        <name>heme</name>
        <dbReference type="ChEBI" id="CHEBI:30413"/>
    </ligand>
    <ligandPart>
        <name>Fe</name>
        <dbReference type="ChEBI" id="CHEBI:18248"/>
    </ligandPart>
</feature>
<dbReference type="EMBL" id="MNAD01001639">
    <property type="protein sequence ID" value="OJT02994.1"/>
    <property type="molecule type" value="Genomic_DNA"/>
</dbReference>
<dbReference type="InterPro" id="IPR001128">
    <property type="entry name" value="Cyt_P450"/>
</dbReference>
<evidence type="ECO:0000313" key="12">
    <source>
        <dbReference type="Proteomes" id="UP000184267"/>
    </source>
</evidence>
<evidence type="ECO:0000313" key="11">
    <source>
        <dbReference type="EMBL" id="OJT02994.1"/>
    </source>
</evidence>
<evidence type="ECO:0000256" key="10">
    <source>
        <dbReference type="RuleBase" id="RU000461"/>
    </source>
</evidence>
<dbReference type="PROSITE" id="PS00086">
    <property type="entry name" value="CYTOCHROME_P450"/>
    <property type="match status" value="1"/>
</dbReference>
<dbReference type="GO" id="GO:0016705">
    <property type="term" value="F:oxidoreductase activity, acting on paired donors, with incorporation or reduction of molecular oxygen"/>
    <property type="evidence" value="ECO:0007669"/>
    <property type="project" value="InterPro"/>
</dbReference>
<dbReference type="GO" id="GO:0004497">
    <property type="term" value="F:monooxygenase activity"/>
    <property type="evidence" value="ECO:0007669"/>
    <property type="project" value="UniProtKB-KW"/>
</dbReference>
<evidence type="ECO:0000256" key="2">
    <source>
        <dbReference type="ARBA" id="ARBA00005179"/>
    </source>
</evidence>
<dbReference type="PRINTS" id="PR00385">
    <property type="entry name" value="P450"/>
</dbReference>
<dbReference type="OrthoDB" id="1470350at2759"/>
<keyword evidence="7 9" id="KW-0408">Iron</keyword>
<evidence type="ECO:0000256" key="6">
    <source>
        <dbReference type="ARBA" id="ARBA00023002"/>
    </source>
</evidence>